<feature type="region of interest" description="Disordered" evidence="1">
    <location>
        <begin position="1"/>
        <end position="26"/>
    </location>
</feature>
<accession>B8HXI9</accession>
<dbReference type="AlphaFoldDB" id="B8HXI9"/>
<dbReference type="OrthoDB" id="564985at2"/>
<feature type="compositionally biased region" description="Basic and acidic residues" evidence="1">
    <location>
        <begin position="62"/>
        <end position="72"/>
    </location>
</feature>
<name>B8HXI9_CYAP4</name>
<dbReference type="eggNOG" id="ENOG5032TMM">
    <property type="taxonomic scope" value="Bacteria"/>
</dbReference>
<dbReference type="HOGENOM" id="CLU_952239_0_0_3"/>
<organism evidence="2">
    <name type="scientific">Cyanothece sp. (strain PCC 7425 / ATCC 29141)</name>
    <dbReference type="NCBI Taxonomy" id="395961"/>
    <lineage>
        <taxon>Bacteria</taxon>
        <taxon>Bacillati</taxon>
        <taxon>Cyanobacteriota</taxon>
        <taxon>Cyanophyceae</taxon>
        <taxon>Gomontiellales</taxon>
        <taxon>Cyanothecaceae</taxon>
        <taxon>Cyanothece</taxon>
    </lineage>
</organism>
<protein>
    <submittedName>
        <fullName evidence="2">Uncharacterized protein</fullName>
    </submittedName>
</protein>
<feature type="region of interest" description="Disordered" evidence="1">
    <location>
        <begin position="55"/>
        <end position="77"/>
    </location>
</feature>
<sequence>MTVSYQSSNFDSGTYNPNEDPGYCPGYEPDFAESLRALNALLQEDTELPLVQPQQQNFPSLDHPKPQREHPQARPARVQECMDDKTLVYSFVKGFMQSQSLLLCNSNLRTEPVCGSVQLLSKKEGVLATAQMHETPLTVLVKQKTSYWSLVHTALVEACYFPLPKNIKDVCFKYQHREIPAGYEVHCTSAKELWRVCWGSGHAKRYGIPMDLLIFSQGSLQRKSTWHPIKGMDSRDGRLFIKLLGGEESFGIDDLVVWLKKSDNAPTSPYDRSSHRGIRPDLRAYVRPSHNY</sequence>
<dbReference type="KEGG" id="cyn:Cyan7425_4221"/>
<reference evidence="2" key="1">
    <citation type="submission" date="2009-01" db="EMBL/GenBank/DDBJ databases">
        <title>Complete sequence of chromosome Cyanothece sp. PCC 7425.</title>
        <authorList>
            <consortium name="US DOE Joint Genome Institute"/>
            <person name="Lucas S."/>
            <person name="Copeland A."/>
            <person name="Lapidus A."/>
            <person name="Glavina del Rio T."/>
            <person name="Dalin E."/>
            <person name="Tice H."/>
            <person name="Bruce D."/>
            <person name="Goodwin L."/>
            <person name="Pitluck S."/>
            <person name="Sims D."/>
            <person name="Meineke L."/>
            <person name="Brettin T."/>
            <person name="Detter J.C."/>
            <person name="Han C."/>
            <person name="Larimer F."/>
            <person name="Land M."/>
            <person name="Hauser L."/>
            <person name="Kyrpides N."/>
            <person name="Ovchinnikova G."/>
            <person name="Liberton M."/>
            <person name="Stoeckel J."/>
            <person name="Banerjee A."/>
            <person name="Singh A."/>
            <person name="Page L."/>
            <person name="Sato H."/>
            <person name="Zhao L."/>
            <person name="Sherman L."/>
            <person name="Pakrasi H."/>
            <person name="Richardson P."/>
        </authorList>
    </citation>
    <scope>NUCLEOTIDE SEQUENCE</scope>
    <source>
        <strain evidence="2">PCC 7425</strain>
    </source>
</reference>
<feature type="compositionally biased region" description="Polar residues" evidence="1">
    <location>
        <begin position="1"/>
        <end position="17"/>
    </location>
</feature>
<evidence type="ECO:0000256" key="1">
    <source>
        <dbReference type="SAM" id="MobiDB-lite"/>
    </source>
</evidence>
<gene>
    <name evidence="2" type="ordered locus">Cyan7425_4221</name>
</gene>
<evidence type="ECO:0000313" key="2">
    <source>
        <dbReference type="EMBL" id="ACL46534.1"/>
    </source>
</evidence>
<dbReference type="EMBL" id="CP001344">
    <property type="protein sequence ID" value="ACL46534.1"/>
    <property type="molecule type" value="Genomic_DNA"/>
</dbReference>
<proteinExistence type="predicted"/>